<evidence type="ECO:0000256" key="7">
    <source>
        <dbReference type="RuleBase" id="RU363032"/>
    </source>
</evidence>
<protein>
    <submittedName>
        <fullName evidence="10">Putative ABC transporter permease protein</fullName>
    </submittedName>
</protein>
<evidence type="ECO:0000256" key="4">
    <source>
        <dbReference type="ARBA" id="ARBA00022692"/>
    </source>
</evidence>
<reference evidence="10 11" key="1">
    <citation type="submission" date="2012-02" db="EMBL/GenBank/DDBJ databases">
        <title>Whole genome shotgun sequence of Mobilicoccus pelagius NBRC 104925.</title>
        <authorList>
            <person name="Yoshida Y."/>
            <person name="Hosoyama A."/>
            <person name="Tsuchikane K."/>
            <person name="Katsumata H."/>
            <person name="Yamazaki S."/>
            <person name="Fujita N."/>
        </authorList>
    </citation>
    <scope>NUCLEOTIDE SEQUENCE [LARGE SCALE GENOMIC DNA]</scope>
    <source>
        <strain evidence="10 11">NBRC 104925</strain>
    </source>
</reference>
<evidence type="ECO:0000256" key="5">
    <source>
        <dbReference type="ARBA" id="ARBA00022989"/>
    </source>
</evidence>
<evidence type="ECO:0000256" key="8">
    <source>
        <dbReference type="SAM" id="MobiDB-lite"/>
    </source>
</evidence>
<feature type="transmembrane region" description="Helical" evidence="7">
    <location>
        <begin position="292"/>
        <end position="322"/>
    </location>
</feature>
<comment type="similarity">
    <text evidence="7">Belongs to the binding-protein-dependent transport system permease family.</text>
</comment>
<comment type="caution">
    <text evidence="10">The sequence shown here is derived from an EMBL/GenBank/DDBJ whole genome shotgun (WGS) entry which is preliminary data.</text>
</comment>
<dbReference type="SUPFAM" id="SSF161098">
    <property type="entry name" value="MetI-like"/>
    <property type="match status" value="2"/>
</dbReference>
<keyword evidence="5 7" id="KW-1133">Transmembrane helix</keyword>
<dbReference type="Gene3D" id="1.10.3720.10">
    <property type="entry name" value="MetI-like"/>
    <property type="match status" value="2"/>
</dbReference>
<feature type="transmembrane region" description="Helical" evidence="7">
    <location>
        <begin position="148"/>
        <end position="167"/>
    </location>
</feature>
<dbReference type="PANTHER" id="PTHR30183:SF7">
    <property type="entry name" value="FERRIC TRANSPORT SYSTEM PERMEASE PROTEIN FBPB 1-RELATED"/>
    <property type="match status" value="1"/>
</dbReference>
<dbReference type="Proteomes" id="UP000004367">
    <property type="component" value="Unassembled WGS sequence"/>
</dbReference>
<dbReference type="GO" id="GO:0005886">
    <property type="term" value="C:plasma membrane"/>
    <property type="evidence" value="ECO:0007669"/>
    <property type="project" value="UniProtKB-SubCell"/>
</dbReference>
<dbReference type="RefSeq" id="WP_009481248.1">
    <property type="nucleotide sequence ID" value="NZ_BAFE01000009.1"/>
</dbReference>
<keyword evidence="11" id="KW-1185">Reference proteome</keyword>
<keyword evidence="6 7" id="KW-0472">Membrane</keyword>
<evidence type="ECO:0000256" key="6">
    <source>
        <dbReference type="ARBA" id="ARBA00023136"/>
    </source>
</evidence>
<feature type="transmembrane region" description="Helical" evidence="7">
    <location>
        <begin position="74"/>
        <end position="92"/>
    </location>
</feature>
<dbReference type="eggNOG" id="COG1178">
    <property type="taxonomic scope" value="Bacteria"/>
</dbReference>
<dbReference type="Pfam" id="PF00528">
    <property type="entry name" value="BPD_transp_1"/>
    <property type="match status" value="2"/>
</dbReference>
<dbReference type="STRING" id="1089455.MOPEL_009_00400"/>
<name>H5UNP2_9MICO</name>
<dbReference type="PROSITE" id="PS50928">
    <property type="entry name" value="ABC_TM1"/>
    <property type="match status" value="2"/>
</dbReference>
<dbReference type="InterPro" id="IPR000515">
    <property type="entry name" value="MetI-like"/>
</dbReference>
<keyword evidence="4 7" id="KW-0812">Transmembrane</keyword>
<dbReference type="GO" id="GO:0055085">
    <property type="term" value="P:transmembrane transport"/>
    <property type="evidence" value="ECO:0007669"/>
    <property type="project" value="InterPro"/>
</dbReference>
<gene>
    <name evidence="10" type="ORF">MOPEL_009_00400</name>
</gene>
<proteinExistence type="inferred from homology"/>
<feature type="region of interest" description="Disordered" evidence="8">
    <location>
        <begin position="1"/>
        <end position="31"/>
    </location>
</feature>
<feature type="transmembrane region" description="Helical" evidence="7">
    <location>
        <begin position="104"/>
        <end position="128"/>
    </location>
</feature>
<evidence type="ECO:0000313" key="10">
    <source>
        <dbReference type="EMBL" id="GAB47350.1"/>
    </source>
</evidence>
<evidence type="ECO:0000256" key="2">
    <source>
        <dbReference type="ARBA" id="ARBA00022448"/>
    </source>
</evidence>
<feature type="transmembrane region" description="Helical" evidence="7">
    <location>
        <begin position="376"/>
        <end position="400"/>
    </location>
</feature>
<feature type="transmembrane region" description="Helical" evidence="7">
    <location>
        <begin position="420"/>
        <end position="443"/>
    </location>
</feature>
<evidence type="ECO:0000256" key="1">
    <source>
        <dbReference type="ARBA" id="ARBA00004651"/>
    </source>
</evidence>
<comment type="subcellular location">
    <subcellularLocation>
        <location evidence="1 7">Cell membrane</location>
        <topology evidence="1 7">Multi-pass membrane protein</topology>
    </subcellularLocation>
</comment>
<evidence type="ECO:0000313" key="11">
    <source>
        <dbReference type="Proteomes" id="UP000004367"/>
    </source>
</evidence>
<evidence type="ECO:0000259" key="9">
    <source>
        <dbReference type="PROSITE" id="PS50928"/>
    </source>
</evidence>
<evidence type="ECO:0000256" key="3">
    <source>
        <dbReference type="ARBA" id="ARBA00022475"/>
    </source>
</evidence>
<sequence length="571" mass="57209">MTPTARRATLDRPRRPRRRLGRPRTGTPRPSLHVAGAVLLLLGAGLALSAGAAGAGDAASFTPSPGGVVLRNTTVVAATTAVVTTLGAWAAAHARVHHTYRGRGLAHALCLAPLLLPPPTIALALLALAGRNGLLTRHLGLAPLAYGAPGLVVAAALSAFPYAYLVLLHGISRQDPRVFEAAADLGAGRGVLACRELEALRPPLAVAALLVVAHTIADLADPLVLGGGYVVVATRLFEAATAENDLTEAVTHGVSLTLACILVALVVRHIGGRSHPVAAGTPWRRTVARGPGALAVVAVQGTVAAAVASAGIVVLLGAVGALDPGGPTFDALRAVTTGPFRVALADTVLAALLATALALPLGVLVGGRIATGRAPLAAGVTAAMQAVPPLVYGLVAWVVLTSTAGPLVHAAPPGVAVGEAQTWLLLVAVLTTASFPATAATVADASRRLPRAPAQAALTLGADAADVRRDLVLPALRPVLGAELGTTFARSATALSPVALLSTTRTPLLPVDLVTAAENGRVSEACAMATVLGLLVAVVVMVSSGGRRTEGPAAGEDAPGVAGLQSRWWGR</sequence>
<dbReference type="InterPro" id="IPR035906">
    <property type="entry name" value="MetI-like_sf"/>
</dbReference>
<keyword evidence="3" id="KW-1003">Cell membrane</keyword>
<feature type="domain" description="ABC transmembrane type-1" evidence="9">
    <location>
        <begin position="70"/>
        <end position="267"/>
    </location>
</feature>
<feature type="transmembrane region" description="Helical" evidence="7">
    <location>
        <begin position="342"/>
        <end position="364"/>
    </location>
</feature>
<dbReference type="CDD" id="cd06261">
    <property type="entry name" value="TM_PBP2"/>
    <property type="match status" value="1"/>
</dbReference>
<feature type="domain" description="ABC transmembrane type-1" evidence="9">
    <location>
        <begin position="344"/>
        <end position="543"/>
    </location>
</feature>
<organism evidence="10 11">
    <name type="scientific">Mobilicoccus pelagius NBRC 104925</name>
    <dbReference type="NCBI Taxonomy" id="1089455"/>
    <lineage>
        <taxon>Bacteria</taxon>
        <taxon>Bacillati</taxon>
        <taxon>Actinomycetota</taxon>
        <taxon>Actinomycetes</taxon>
        <taxon>Micrococcales</taxon>
        <taxon>Dermatophilaceae</taxon>
        <taxon>Mobilicoccus</taxon>
    </lineage>
</organism>
<keyword evidence="2 7" id="KW-0813">Transport</keyword>
<dbReference type="AlphaFoldDB" id="H5UNP2"/>
<accession>H5UNP2</accession>
<dbReference type="EMBL" id="BAFE01000009">
    <property type="protein sequence ID" value="GAB47350.1"/>
    <property type="molecule type" value="Genomic_DNA"/>
</dbReference>
<dbReference type="PANTHER" id="PTHR30183">
    <property type="entry name" value="MOLYBDENUM TRANSPORT SYSTEM PERMEASE PROTEIN MODB"/>
    <property type="match status" value="1"/>
</dbReference>